<dbReference type="EMBL" id="LBXN01000002">
    <property type="protein sequence ID" value="KKR34372.1"/>
    <property type="molecule type" value="Genomic_DNA"/>
</dbReference>
<protein>
    <recommendedName>
        <fullName evidence="3">UDP-N-acetyl-alpha-D-muramoyl-L-alanyl-L-glutamate epimerase</fullName>
    </recommendedName>
</protein>
<sequence>MTNSRNLLISRKILQSGIELKVGRKKFFLPYPPSMWKDFPDEYKYSLADSLTYFLTMHLALTDDCKVTYDFPCPITEPFFFKGMLYSLSDNFLAKNNRKSMGEILKLYYNKIYEIEFRGRPRYPRFKNINLNNRNRSIIPFSFGKDSLLTFGLSRELGIEPSLFFFQEPKSVFENRHKHKLAKQFKKEFDVEVKEYDVSVGALREEGTEHEWGWGMSLTQYTMLLIPYLFSMKARYLFWANEQSCNDVFFDKEGYLLSPVYEQTFQWLLTSNDIARLLGSNAIISSLIEPIHEIAVIKILHSRYPEIAKYQMSCFSEDLEKSARNKRWCGACTKCARVFILFKALGIDPEKVDFKENMLVSGKRHLFGIFAGSDIKKDSGWDQSDVAREEQLFAFYQAYKRDVRGPLLEEFKKKYLREIEKKEKLLRKKYFGVHSQNTLTNVLKEPLLKIYEEELLPLRK</sequence>
<dbReference type="AlphaFoldDB" id="A0A0G0T932"/>
<evidence type="ECO:0000313" key="1">
    <source>
        <dbReference type="EMBL" id="KKR34372.1"/>
    </source>
</evidence>
<evidence type="ECO:0000313" key="2">
    <source>
        <dbReference type="Proteomes" id="UP000034539"/>
    </source>
</evidence>
<evidence type="ECO:0008006" key="3">
    <source>
        <dbReference type="Google" id="ProtNLM"/>
    </source>
</evidence>
<organism evidence="1 2">
    <name type="scientific">Candidatus Gottesmanbacteria bacterium GW2011_GWC2_39_8</name>
    <dbReference type="NCBI Taxonomy" id="1618450"/>
    <lineage>
        <taxon>Bacteria</taxon>
        <taxon>Candidatus Gottesmaniibacteriota</taxon>
    </lineage>
</organism>
<comment type="caution">
    <text evidence="1">The sequence shown here is derived from an EMBL/GenBank/DDBJ whole genome shotgun (WGS) entry which is preliminary data.</text>
</comment>
<proteinExistence type="predicted"/>
<accession>A0A0G0T932</accession>
<dbReference type="Proteomes" id="UP000034539">
    <property type="component" value="Unassembled WGS sequence"/>
</dbReference>
<name>A0A0G0T932_9BACT</name>
<reference evidence="1 2" key="1">
    <citation type="journal article" date="2015" name="Nature">
        <title>rRNA introns, odd ribosomes, and small enigmatic genomes across a large radiation of phyla.</title>
        <authorList>
            <person name="Brown C.T."/>
            <person name="Hug L.A."/>
            <person name="Thomas B.C."/>
            <person name="Sharon I."/>
            <person name="Castelle C.J."/>
            <person name="Singh A."/>
            <person name="Wilkins M.J."/>
            <person name="Williams K.H."/>
            <person name="Banfield J.F."/>
        </authorList>
    </citation>
    <scope>NUCLEOTIDE SEQUENCE [LARGE SCALE GENOMIC DNA]</scope>
</reference>
<gene>
    <name evidence="1" type="ORF">UT63_C0002G0017</name>
</gene>